<proteinExistence type="predicted"/>
<dbReference type="AlphaFoldDB" id="A0A2P2PBB4"/>
<name>A0A2P2PBB4_RHIMU</name>
<dbReference type="EMBL" id="GGEC01071485">
    <property type="protein sequence ID" value="MBX51969.1"/>
    <property type="molecule type" value="Transcribed_RNA"/>
</dbReference>
<accession>A0A2P2PBB4</accession>
<organism evidence="1">
    <name type="scientific">Rhizophora mucronata</name>
    <name type="common">Asiatic mangrove</name>
    <dbReference type="NCBI Taxonomy" id="61149"/>
    <lineage>
        <taxon>Eukaryota</taxon>
        <taxon>Viridiplantae</taxon>
        <taxon>Streptophyta</taxon>
        <taxon>Embryophyta</taxon>
        <taxon>Tracheophyta</taxon>
        <taxon>Spermatophyta</taxon>
        <taxon>Magnoliopsida</taxon>
        <taxon>eudicotyledons</taxon>
        <taxon>Gunneridae</taxon>
        <taxon>Pentapetalae</taxon>
        <taxon>rosids</taxon>
        <taxon>fabids</taxon>
        <taxon>Malpighiales</taxon>
        <taxon>Rhizophoraceae</taxon>
        <taxon>Rhizophora</taxon>
    </lineage>
</organism>
<reference evidence="1" key="1">
    <citation type="submission" date="2018-02" db="EMBL/GenBank/DDBJ databases">
        <title>Rhizophora mucronata_Transcriptome.</title>
        <authorList>
            <person name="Meera S.P."/>
            <person name="Sreeshan A."/>
            <person name="Augustine A."/>
        </authorList>
    </citation>
    <scope>NUCLEOTIDE SEQUENCE</scope>
    <source>
        <tissue evidence="1">Leaf</tissue>
    </source>
</reference>
<sequence>MLISLRYTLTHQHISPHKAYCATSPLFVLFISLKS</sequence>
<evidence type="ECO:0000313" key="1">
    <source>
        <dbReference type="EMBL" id="MBX51969.1"/>
    </source>
</evidence>
<protein>
    <submittedName>
        <fullName evidence="1">Uncharacterized protein</fullName>
    </submittedName>
</protein>